<feature type="region of interest" description="Disordered" evidence="1">
    <location>
        <begin position="36"/>
        <end position="85"/>
    </location>
</feature>
<comment type="caution">
    <text evidence="2">The sequence shown here is derived from an EMBL/GenBank/DDBJ whole genome shotgun (WGS) entry which is preliminary data.</text>
</comment>
<accession>A0ABT2FRL9</accession>
<name>A0ABT2FRL9_9GAMM</name>
<dbReference type="RefSeq" id="WP_238898787.1">
    <property type="nucleotide sequence ID" value="NZ_JAKOGG010000496.1"/>
</dbReference>
<protein>
    <submittedName>
        <fullName evidence="2">Uncharacterized protein</fullName>
    </submittedName>
</protein>
<evidence type="ECO:0000256" key="1">
    <source>
        <dbReference type="SAM" id="MobiDB-lite"/>
    </source>
</evidence>
<feature type="non-terminal residue" evidence="2">
    <location>
        <position position="1"/>
    </location>
</feature>
<dbReference type="EMBL" id="JAKOGG010000496">
    <property type="protein sequence ID" value="MCS4558965.1"/>
    <property type="molecule type" value="Genomic_DNA"/>
</dbReference>
<organism evidence="2 3">
    <name type="scientific">Shewanella electrica</name>
    <dbReference type="NCBI Taxonomy" id="515560"/>
    <lineage>
        <taxon>Bacteria</taxon>
        <taxon>Pseudomonadati</taxon>
        <taxon>Pseudomonadota</taxon>
        <taxon>Gammaproteobacteria</taxon>
        <taxon>Alteromonadales</taxon>
        <taxon>Shewanellaceae</taxon>
        <taxon>Shewanella</taxon>
    </lineage>
</organism>
<feature type="non-terminal residue" evidence="2">
    <location>
        <position position="85"/>
    </location>
</feature>
<dbReference type="Proteomes" id="UP001201549">
    <property type="component" value="Unassembled WGS sequence"/>
</dbReference>
<proteinExistence type="predicted"/>
<feature type="compositionally biased region" description="Basic and acidic residues" evidence="1">
    <location>
        <begin position="71"/>
        <end position="85"/>
    </location>
</feature>
<evidence type="ECO:0000313" key="2">
    <source>
        <dbReference type="EMBL" id="MCS4558965.1"/>
    </source>
</evidence>
<feature type="compositionally biased region" description="Basic and acidic residues" evidence="1">
    <location>
        <begin position="37"/>
        <end position="62"/>
    </location>
</feature>
<keyword evidence="3" id="KW-1185">Reference proteome</keyword>
<evidence type="ECO:0000313" key="3">
    <source>
        <dbReference type="Proteomes" id="UP001201549"/>
    </source>
</evidence>
<gene>
    <name evidence="2" type="ORF">L9G74_21330</name>
</gene>
<sequence length="85" mass="9248">DCLRVERAEGAATVGWRPGDQVGEIGGAIVVIGGWRSEPHLKERDREPDRDNGTSGDERDGSLVRSTRRRSASDAAHHDTVSAHF</sequence>
<reference evidence="3" key="1">
    <citation type="submission" date="2023-07" db="EMBL/GenBank/DDBJ databases">
        <title>Shewanella mangrovi sp. nov., an acetaldehyde- degrading bacterium isolated from mangrove sediment.</title>
        <authorList>
            <person name="Liu Y."/>
        </authorList>
    </citation>
    <scope>NUCLEOTIDE SEQUENCE [LARGE SCALE GENOMIC DNA]</scope>
    <source>
        <strain evidence="3">C32</strain>
    </source>
</reference>